<accession>A0A7R8WEM4</accession>
<dbReference type="AlphaFoldDB" id="A0A7R8WEM4"/>
<gene>
    <name evidence="2" type="ORF">CTOB1V02_LOCUS5835</name>
</gene>
<proteinExistence type="predicted"/>
<dbReference type="EMBL" id="OB661317">
    <property type="protein sequence ID" value="CAD7227942.1"/>
    <property type="molecule type" value="Genomic_DNA"/>
</dbReference>
<evidence type="ECO:0000313" key="2">
    <source>
        <dbReference type="EMBL" id="CAD7227942.1"/>
    </source>
</evidence>
<evidence type="ECO:0000256" key="1">
    <source>
        <dbReference type="SAM" id="MobiDB-lite"/>
    </source>
</evidence>
<sequence length="313" mass="35258">MVVPLEMEDLDPLVTVDWVPMVMVVPLEMEDLVPLVTVEPVVTVDWVPLVAVPSMETVVVETLEIYQRIELIMKQSGELKSPNGNRKSLPDRQCDNKRDFIAETCKADYIPQTWTITKALGILEVFRPHCLQITSGLGNMKVRRNGTEVLTNNGTPKSEIIGQVVFPESLKLTEDKNSISNKGNSQSQVNSKTTGIPQSEVTSRIGNRDISQETVFKIGLPKDVKYKLPISDDLTDSDKFSVRLFLDNLPTSGSAPFLDARTHNTLKQRHFKTSRRTSTNPFRRGSTRPSWHLRQDLSKGLREGERNVLKAEY</sequence>
<name>A0A7R8WEM4_9CRUS</name>
<protein>
    <submittedName>
        <fullName evidence="2">Uncharacterized protein</fullName>
    </submittedName>
</protein>
<feature type="compositionally biased region" description="Polar residues" evidence="1">
    <location>
        <begin position="178"/>
        <end position="201"/>
    </location>
</feature>
<feature type="region of interest" description="Disordered" evidence="1">
    <location>
        <begin position="176"/>
        <end position="201"/>
    </location>
</feature>
<feature type="region of interest" description="Disordered" evidence="1">
    <location>
        <begin position="271"/>
        <end position="290"/>
    </location>
</feature>
<reference evidence="2" key="1">
    <citation type="submission" date="2020-11" db="EMBL/GenBank/DDBJ databases">
        <authorList>
            <person name="Tran Van P."/>
        </authorList>
    </citation>
    <scope>NUCLEOTIDE SEQUENCE</scope>
</reference>
<organism evidence="2">
    <name type="scientific">Cyprideis torosa</name>
    <dbReference type="NCBI Taxonomy" id="163714"/>
    <lineage>
        <taxon>Eukaryota</taxon>
        <taxon>Metazoa</taxon>
        <taxon>Ecdysozoa</taxon>
        <taxon>Arthropoda</taxon>
        <taxon>Crustacea</taxon>
        <taxon>Oligostraca</taxon>
        <taxon>Ostracoda</taxon>
        <taxon>Podocopa</taxon>
        <taxon>Podocopida</taxon>
        <taxon>Cytherocopina</taxon>
        <taxon>Cytheroidea</taxon>
        <taxon>Cytherideidae</taxon>
        <taxon>Cyprideis</taxon>
    </lineage>
</organism>